<dbReference type="Proteomes" id="UP000256977">
    <property type="component" value="Unassembled WGS sequence"/>
</dbReference>
<name>A0A3D9IRC6_9BACL</name>
<dbReference type="EMBL" id="QRDZ01000023">
    <property type="protein sequence ID" value="RED64330.1"/>
    <property type="molecule type" value="Genomic_DNA"/>
</dbReference>
<proteinExistence type="predicted"/>
<evidence type="ECO:0000313" key="1">
    <source>
        <dbReference type="EMBL" id="RED64330.1"/>
    </source>
</evidence>
<sequence>MSAIREIVRLDGVFKEYVGSLTCDWLGGVRPSIEVTYPRDGVAKVDIRIPLDRDVRQDDWRIEVRPAFAPTFRWAPHLAPTDGHVIDQHAFRAPALIVHDGRRKLAVVPDLDALAKAGDGAEADSPRWYMDLDAPANVLTAGLCATSVKEHVLFVREPGALFVKGQVEFGFYLFATEEPEAIDNPWRDLLAFFWERWGLPLYAQGQPVGGELEPYVRRAYQWAFKEWGAAVWQEFELAGKEVGAPAFIVNVTQSPNYPGPYSEREVLSVWNQAWFSSLRSAHGLFRYGKLTGEAVWIERANKIKELALSAPRCGGGFFPAVVATEMEEVEIDGRRCRRSKGWSTLYWGNSDRNPFGLGIREAPLHILDMSWTALLMLRWHAELESDERLVDYARTYADSLLGLQDERGYFPGWIDAESFQPCGVLDQSPETSLSVTLLLELSALTGEQRYAEAAYRAMDAVCEEIVPEGRWEDFETYWSCCRWGREWLGRPIERNGMYKQCNFSMYWTAEALLACYRSTGREAYLRIGRRCLDELLMTQAAWQPPYIHVPTLGGFGVMNADGEWNDARQSLFADLIVAYGMELGVDEYKERGVAAMRASFALMYCPENAEVKRRWEEAWPFLNERDYGFMMENYGHGGRTSPVRDPMGEFTIFDWGNGAAAEGYLRMRERFGEALLPGKS</sequence>
<gene>
    <name evidence="1" type="ORF">DFP98_1232</name>
</gene>
<evidence type="ECO:0000313" key="2">
    <source>
        <dbReference type="Proteomes" id="UP000256977"/>
    </source>
</evidence>
<dbReference type="SUPFAM" id="SSF48208">
    <property type="entry name" value="Six-hairpin glycosidases"/>
    <property type="match status" value="1"/>
</dbReference>
<dbReference type="InterPro" id="IPR008928">
    <property type="entry name" value="6-hairpin_glycosidase_sf"/>
</dbReference>
<organism evidence="1 2">
    <name type="scientific">Cohnella phaseoli</name>
    <dbReference type="NCBI Taxonomy" id="456490"/>
    <lineage>
        <taxon>Bacteria</taxon>
        <taxon>Bacillati</taxon>
        <taxon>Bacillota</taxon>
        <taxon>Bacilli</taxon>
        <taxon>Bacillales</taxon>
        <taxon>Paenibacillaceae</taxon>
        <taxon>Cohnella</taxon>
    </lineage>
</organism>
<accession>A0A3D9IRC6</accession>
<reference evidence="1 2" key="1">
    <citation type="submission" date="2018-07" db="EMBL/GenBank/DDBJ databases">
        <title>Genomic Encyclopedia of Type Strains, Phase III (KMG-III): the genomes of soil and plant-associated and newly described type strains.</title>
        <authorList>
            <person name="Whitman W."/>
        </authorList>
    </citation>
    <scope>NUCLEOTIDE SEQUENCE [LARGE SCALE GENOMIC DNA]</scope>
    <source>
        <strain evidence="1 2">CECT 7287</strain>
    </source>
</reference>
<dbReference type="AlphaFoldDB" id="A0A3D9IRC6"/>
<comment type="caution">
    <text evidence="1">The sequence shown here is derived from an EMBL/GenBank/DDBJ whole genome shotgun (WGS) entry which is preliminary data.</text>
</comment>
<dbReference type="RefSeq" id="WP_116063322.1">
    <property type="nucleotide sequence ID" value="NZ_QRDZ01000023.1"/>
</dbReference>
<dbReference type="OrthoDB" id="2087371at2"/>
<keyword evidence="2" id="KW-1185">Reference proteome</keyword>
<protein>
    <submittedName>
        <fullName evidence="1">Uncharacterized protein</fullName>
    </submittedName>
</protein>
<dbReference type="GO" id="GO:0005975">
    <property type="term" value="P:carbohydrate metabolic process"/>
    <property type="evidence" value="ECO:0007669"/>
    <property type="project" value="InterPro"/>
</dbReference>